<dbReference type="AlphaFoldDB" id="A0A3N0CQJ9"/>
<gene>
    <name evidence="1" type="ORF">EFK50_01415</name>
</gene>
<name>A0A3N0CQJ9_9ACTN</name>
<dbReference type="EMBL" id="RJSE01000002">
    <property type="protein sequence ID" value="RNL65735.1"/>
    <property type="molecule type" value="Genomic_DNA"/>
</dbReference>
<evidence type="ECO:0000313" key="1">
    <source>
        <dbReference type="EMBL" id="RNL65735.1"/>
    </source>
</evidence>
<evidence type="ECO:0000313" key="2">
    <source>
        <dbReference type="Proteomes" id="UP000267128"/>
    </source>
</evidence>
<comment type="caution">
    <text evidence="1">The sequence shown here is derived from an EMBL/GenBank/DDBJ whole genome shotgun (WGS) entry which is preliminary data.</text>
</comment>
<sequence>MAAVLCGKFRGFKNRSGVKNDKSWSMDFAGVEIDGEVCEVLLGDGDEKAPWPAIGELVAVAVKVSARGNFPSYNLRAVLPDPEMHQVHQPLGVAW</sequence>
<protein>
    <submittedName>
        <fullName evidence="1">Uncharacterized protein</fullName>
    </submittedName>
</protein>
<accession>A0A3N0CQJ9</accession>
<proteinExistence type="predicted"/>
<reference evidence="1 2" key="1">
    <citation type="submission" date="2018-11" db="EMBL/GenBank/DDBJ databases">
        <authorList>
            <person name="Li F."/>
        </authorList>
    </citation>
    <scope>NUCLEOTIDE SEQUENCE [LARGE SCALE GENOMIC DNA]</scope>
    <source>
        <strain evidence="1 2">Gsoil 097</strain>
    </source>
</reference>
<dbReference type="RefSeq" id="WP_123225774.1">
    <property type="nucleotide sequence ID" value="NZ_RJSE01000002.1"/>
</dbReference>
<dbReference type="Proteomes" id="UP000267128">
    <property type="component" value="Unassembled WGS sequence"/>
</dbReference>
<keyword evidence="2" id="KW-1185">Reference proteome</keyword>
<organism evidence="1 2">
    <name type="scientific">Nocardioides marmoriginsengisoli</name>
    <dbReference type="NCBI Taxonomy" id="661483"/>
    <lineage>
        <taxon>Bacteria</taxon>
        <taxon>Bacillati</taxon>
        <taxon>Actinomycetota</taxon>
        <taxon>Actinomycetes</taxon>
        <taxon>Propionibacteriales</taxon>
        <taxon>Nocardioidaceae</taxon>
        <taxon>Nocardioides</taxon>
    </lineage>
</organism>